<dbReference type="RefSeq" id="WP_084255729.1">
    <property type="nucleotide sequence ID" value="NZ_FWWV01000002.1"/>
</dbReference>
<evidence type="ECO:0000313" key="3">
    <source>
        <dbReference type="Proteomes" id="UP000192408"/>
    </source>
</evidence>
<reference evidence="3" key="1">
    <citation type="submission" date="2017-04" db="EMBL/GenBank/DDBJ databases">
        <authorList>
            <person name="Varghese N."/>
            <person name="Submissions S."/>
        </authorList>
    </citation>
    <scope>NUCLEOTIDE SEQUENCE [LARGE SCALE GENOMIC DNA]</scope>
    <source>
        <strain evidence="3">DSM 23072</strain>
    </source>
</reference>
<dbReference type="Proteomes" id="UP000192408">
    <property type="component" value="Unassembled WGS sequence"/>
</dbReference>
<keyword evidence="3" id="KW-1185">Reference proteome</keyword>
<protein>
    <submittedName>
        <fullName evidence="2">Uncharacterized protein</fullName>
    </submittedName>
</protein>
<organism evidence="2 3">
    <name type="scientific">Pasteurella testudinis DSM 23072</name>
    <dbReference type="NCBI Taxonomy" id="1122938"/>
    <lineage>
        <taxon>Bacteria</taxon>
        <taxon>Pseudomonadati</taxon>
        <taxon>Pseudomonadota</taxon>
        <taxon>Gammaproteobacteria</taxon>
        <taxon>Pasteurellales</taxon>
        <taxon>Pasteurellaceae</taxon>
        <taxon>Pasteurella</taxon>
    </lineage>
</organism>
<name>A0A1W1UEM5_9PAST</name>
<feature type="transmembrane region" description="Helical" evidence="1">
    <location>
        <begin position="6"/>
        <end position="24"/>
    </location>
</feature>
<accession>A0A1W1UEM5</accession>
<keyword evidence="1" id="KW-0472">Membrane</keyword>
<evidence type="ECO:0000256" key="1">
    <source>
        <dbReference type="SAM" id="Phobius"/>
    </source>
</evidence>
<keyword evidence="1" id="KW-1133">Transmembrane helix</keyword>
<evidence type="ECO:0000313" key="2">
    <source>
        <dbReference type="EMBL" id="SMB79492.1"/>
    </source>
</evidence>
<dbReference type="AlphaFoldDB" id="A0A1W1UEM5"/>
<sequence length="162" mass="18477">MLPINLFYGLLILLILLPLIAFRFSRYKNSLKINRYLALGLAALAGLLWGTANQVVVVTDDDSAQEYALFYPQHYQLSNRQQLTLSYQFGWRKASVINNGKRPLIYETVKYGSSESVTEVRGILPYAVIKNLPEPIHYTFTEPPSAVRLTFVGSDLRGWIHR</sequence>
<dbReference type="EMBL" id="FWWV01000002">
    <property type="protein sequence ID" value="SMB79492.1"/>
    <property type="molecule type" value="Genomic_DNA"/>
</dbReference>
<gene>
    <name evidence="2" type="ORF">SAMN05660772_00386</name>
</gene>
<feature type="transmembrane region" description="Helical" evidence="1">
    <location>
        <begin position="36"/>
        <end position="52"/>
    </location>
</feature>
<proteinExistence type="predicted"/>
<keyword evidence="1" id="KW-0812">Transmembrane</keyword>